<dbReference type="Proteomes" id="UP000006099">
    <property type="component" value="Segment"/>
</dbReference>
<proteinExistence type="predicted"/>
<protein>
    <submittedName>
        <fullName evidence="1">Uncharacterized protein</fullName>
    </submittedName>
</protein>
<evidence type="ECO:0000313" key="1">
    <source>
        <dbReference type="EMBL" id="AEZ65910.1"/>
    </source>
</evidence>
<organism evidence="1 2">
    <name type="scientific">Bacillus phage B4</name>
    <dbReference type="NCBI Taxonomy" id="1141133"/>
    <lineage>
        <taxon>Viruses</taxon>
        <taxon>Duplodnaviria</taxon>
        <taxon>Heunggongvirae</taxon>
        <taxon>Uroviricota</taxon>
        <taxon>Caudoviricetes</taxon>
        <taxon>Herelleviridae</taxon>
        <taxon>Bastillevirinae</taxon>
        <taxon>Bequatrovirus</taxon>
        <taxon>Bequatrovirus B4</taxon>
    </lineage>
</organism>
<gene>
    <name evidence="1" type="ORF">BCB4_0117</name>
</gene>
<name>J9PVH7_9CAUD</name>
<accession>J9PVH7</accession>
<dbReference type="GeneID" id="13828615"/>
<dbReference type="RefSeq" id="YP_006908346.1">
    <property type="nucleotide sequence ID" value="NC_018863.1"/>
</dbReference>
<dbReference type="EMBL" id="JN790865">
    <property type="protein sequence ID" value="AEZ65910.1"/>
    <property type="molecule type" value="Genomic_DNA"/>
</dbReference>
<keyword evidence="2" id="KW-1185">Reference proteome</keyword>
<reference evidence="1 2" key="1">
    <citation type="journal article" date="2013" name="Arch. Virol.">
        <title>Characterization and complete genome sequence of a virulent bacteriophage B4 infecting food-borne pathogenic Bacillus cereus.</title>
        <authorList>
            <person name="Lee J.H."/>
            <person name="Shin H."/>
            <person name="Son B."/>
            <person name="Heu S."/>
            <person name="Ryu S."/>
        </authorList>
    </citation>
    <scope>NUCLEOTIDE SEQUENCE [LARGE SCALE GENOMIC DNA]</scope>
</reference>
<sequence length="61" mass="6991">MGSEITVVLGGLSCLRRHGWCRILKDHESEIKLITHTLDECNVKYSKQEDVTCVRIYATIK</sequence>
<dbReference type="KEGG" id="vg:13828615"/>
<evidence type="ECO:0000313" key="2">
    <source>
        <dbReference type="Proteomes" id="UP000006099"/>
    </source>
</evidence>